<dbReference type="PROSITE" id="PS01358">
    <property type="entry name" value="ZF_RANBP2_1"/>
    <property type="match status" value="1"/>
</dbReference>
<evidence type="ECO:0000259" key="9">
    <source>
        <dbReference type="PROSITE" id="PS50199"/>
    </source>
</evidence>
<gene>
    <name evidence="11" type="primary">nploc4</name>
</gene>
<evidence type="ECO:0000256" key="1">
    <source>
        <dbReference type="ARBA" id="ARBA00011025"/>
    </source>
</evidence>
<dbReference type="GO" id="GO:0008270">
    <property type="term" value="F:zinc ion binding"/>
    <property type="evidence" value="ECO:0007669"/>
    <property type="project" value="UniProtKB-KW"/>
</dbReference>
<evidence type="ECO:0000256" key="4">
    <source>
        <dbReference type="ARBA" id="ARBA00022833"/>
    </source>
</evidence>
<evidence type="ECO:0000256" key="8">
    <source>
        <dbReference type="SAM" id="MobiDB-lite"/>
    </source>
</evidence>
<name>A0A673A0E5_9TELE</name>
<reference evidence="11" key="3">
    <citation type="submission" date="2025-09" db="UniProtKB">
        <authorList>
            <consortium name="Ensembl"/>
        </authorList>
    </citation>
    <scope>IDENTIFICATION</scope>
</reference>
<sequence length="575" mass="64257">MKKILSTKRETAAAFLKKVAKEFGFNSNGFSVYLNRNKTGEILSQNKTLSLLKIKHGDMLFLFPSGSSGSPGEVMDTATPHSSSSLPSVQEDEIDQYLAKQDGKIYRNRDPQQICPNYLNHLDPPVKHMSFHAYLRKLTGGADKGKFAALENISCKIKSGCEGHPPWPEGICTKCQPSAITLNRQKYRHVDNIMFENHTIADRFLDFWRKTGSQRMGYLYGRYTEHKDIPLGIRAEVAAIYEPPQNATQNSLELLEDPKAAAVDEIAAKLGLCKVGWIFSDLLSEDTRIGTVRYTRNKDSYYMSAEECITAGYFQNQHSNPCRLSRDGHFGSKFVTVLATGGPDNQVHFEGYQVSNQCMALVRDECLLPCKDAPELGYAKESSPEQYVPDVFFKDKDKFGNDVTFLARPLPVEYLIIDITTTFPKDPQYTFSSSQRFPIENRDILGETQDFHSLATYLSQCTSTVFLDIVSDFHLLLFLVTNEVMPLRDSIGLLLDAVKTSNEDLAQTWKKSEQWATIEQLCSTVGGQPSSSLGYGAMGGPSVPASSSAMWSCLHCTFMNQPGTEHCEMCSLPRS</sequence>
<dbReference type="GO" id="GO:0031625">
    <property type="term" value="F:ubiquitin protein ligase binding"/>
    <property type="evidence" value="ECO:0007669"/>
    <property type="project" value="TreeGrafter"/>
</dbReference>
<keyword evidence="4" id="KW-0862">Zinc</keyword>
<dbReference type="FunFam" id="3.40.140.10:FF:000012">
    <property type="entry name" value="nuclear protein localization protein 4 homolog"/>
    <property type="match status" value="1"/>
</dbReference>
<dbReference type="GO" id="GO:0005634">
    <property type="term" value="C:nucleus"/>
    <property type="evidence" value="ECO:0007669"/>
    <property type="project" value="TreeGrafter"/>
</dbReference>
<dbReference type="Pfam" id="PF11543">
    <property type="entry name" value="UN_NPL4"/>
    <property type="match status" value="1"/>
</dbReference>
<dbReference type="Proteomes" id="UP000472271">
    <property type="component" value="Chromosome 19"/>
</dbReference>
<dbReference type="InterPro" id="IPR001876">
    <property type="entry name" value="Znf_RanBP2"/>
</dbReference>
<comment type="similarity">
    <text evidence="1">Belongs to the NPL4 family.</text>
</comment>
<keyword evidence="12" id="KW-1185">Reference proteome</keyword>
<evidence type="ECO:0000256" key="3">
    <source>
        <dbReference type="ARBA" id="ARBA00022771"/>
    </source>
</evidence>
<dbReference type="PIRSF" id="PIRSF010052">
    <property type="entry name" value="Polyub_prc_Npl4"/>
    <property type="match status" value="1"/>
</dbReference>
<dbReference type="InterPro" id="IPR016563">
    <property type="entry name" value="Npl4"/>
</dbReference>
<evidence type="ECO:0000256" key="2">
    <source>
        <dbReference type="ARBA" id="ARBA00022723"/>
    </source>
</evidence>
<dbReference type="SMART" id="SM00547">
    <property type="entry name" value="ZnF_RBZ"/>
    <property type="match status" value="1"/>
</dbReference>
<dbReference type="InterPro" id="IPR037518">
    <property type="entry name" value="MPN"/>
</dbReference>
<feature type="region of interest" description="Disordered" evidence="8">
    <location>
        <begin position="71"/>
        <end position="90"/>
    </location>
</feature>
<comment type="pathway">
    <text evidence="5">Protein degradation; proteasomal ubiquitin-dependent pathway.</text>
</comment>
<keyword evidence="2" id="KW-0479">Metal-binding</keyword>
<evidence type="ECO:0000313" key="11">
    <source>
        <dbReference type="Ensembl" id="ENSSORP00005022776.1"/>
    </source>
</evidence>
<feature type="compositionally biased region" description="Polar residues" evidence="8">
    <location>
        <begin position="79"/>
        <end position="88"/>
    </location>
</feature>
<dbReference type="AlphaFoldDB" id="A0A673A0E5"/>
<dbReference type="Pfam" id="PF05020">
    <property type="entry name" value="zf-NPL4"/>
    <property type="match status" value="1"/>
</dbReference>
<dbReference type="Gene3D" id="2.30.30.380">
    <property type="entry name" value="Zn-finger domain of Sec23/24"/>
    <property type="match status" value="1"/>
</dbReference>
<dbReference type="GO" id="GO:0006511">
    <property type="term" value="P:ubiquitin-dependent protein catabolic process"/>
    <property type="evidence" value="ECO:0007669"/>
    <property type="project" value="InterPro"/>
</dbReference>
<feature type="domain" description="RanBP2-type" evidence="9">
    <location>
        <begin position="547"/>
        <end position="575"/>
    </location>
</feature>
<dbReference type="PANTHER" id="PTHR12710">
    <property type="entry name" value="NUCLEAR PROTEIN LOCALIZATION 4"/>
    <property type="match status" value="1"/>
</dbReference>
<dbReference type="Pfam" id="PF05021">
    <property type="entry name" value="NPL4"/>
    <property type="match status" value="1"/>
</dbReference>
<dbReference type="InterPro" id="IPR007716">
    <property type="entry name" value="NPL4_Zn-bd_put"/>
</dbReference>
<dbReference type="InterPro" id="IPR036443">
    <property type="entry name" value="Znf_RanBP2_sf"/>
</dbReference>
<dbReference type="GO" id="GO:0043130">
    <property type="term" value="F:ubiquitin binding"/>
    <property type="evidence" value="ECO:0007669"/>
    <property type="project" value="TreeGrafter"/>
</dbReference>
<organism evidence="11 12">
    <name type="scientific">Sphaeramia orbicularis</name>
    <name type="common">orbiculate cardinalfish</name>
    <dbReference type="NCBI Taxonomy" id="375764"/>
    <lineage>
        <taxon>Eukaryota</taxon>
        <taxon>Metazoa</taxon>
        <taxon>Chordata</taxon>
        <taxon>Craniata</taxon>
        <taxon>Vertebrata</taxon>
        <taxon>Euteleostomi</taxon>
        <taxon>Actinopterygii</taxon>
        <taxon>Neopterygii</taxon>
        <taxon>Teleostei</taxon>
        <taxon>Neoteleostei</taxon>
        <taxon>Acanthomorphata</taxon>
        <taxon>Gobiaria</taxon>
        <taxon>Kurtiformes</taxon>
        <taxon>Apogonoidei</taxon>
        <taxon>Apogonidae</taxon>
        <taxon>Apogoninae</taxon>
        <taxon>Sphaeramia</taxon>
    </lineage>
</organism>
<proteinExistence type="inferred from homology"/>
<protein>
    <recommendedName>
        <fullName evidence="6">Nuclear protein localization protein 4 homolog</fullName>
    </recommendedName>
</protein>
<evidence type="ECO:0000256" key="5">
    <source>
        <dbReference type="ARBA" id="ARBA00060618"/>
    </source>
</evidence>
<evidence type="ECO:0000256" key="7">
    <source>
        <dbReference type="PROSITE-ProRule" id="PRU00322"/>
    </source>
</evidence>
<evidence type="ECO:0000256" key="6">
    <source>
        <dbReference type="ARBA" id="ARBA00074519"/>
    </source>
</evidence>
<reference evidence="11" key="2">
    <citation type="submission" date="2025-08" db="UniProtKB">
        <authorList>
            <consortium name="Ensembl"/>
        </authorList>
    </citation>
    <scope>IDENTIFICATION</scope>
</reference>
<keyword evidence="3 7" id="KW-0863">Zinc-finger</keyword>
<dbReference type="Ensembl" id="ENSSORT00005023442.1">
    <property type="protein sequence ID" value="ENSSORP00005022776.1"/>
    <property type="gene ID" value="ENSSORG00005010926.1"/>
</dbReference>
<dbReference type="PROSITE" id="PS50249">
    <property type="entry name" value="MPN"/>
    <property type="match status" value="1"/>
</dbReference>
<accession>A0A673A0E5</accession>
<dbReference type="CDD" id="cd08061">
    <property type="entry name" value="MPN_NPL4"/>
    <property type="match status" value="1"/>
</dbReference>
<evidence type="ECO:0000313" key="12">
    <source>
        <dbReference type="Proteomes" id="UP000472271"/>
    </source>
</evidence>
<feature type="domain" description="MPN" evidence="10">
    <location>
        <begin position="193"/>
        <end position="330"/>
    </location>
</feature>
<reference evidence="11" key="1">
    <citation type="submission" date="2019-06" db="EMBL/GenBank/DDBJ databases">
        <authorList>
            <consortium name="Wellcome Sanger Institute Data Sharing"/>
        </authorList>
    </citation>
    <scope>NUCLEOTIDE SEQUENCE [LARGE SCALE GENOMIC DNA]</scope>
</reference>
<dbReference type="Gene3D" id="3.10.20.90">
    <property type="entry name" value="Phosphatidylinositol 3-kinase Catalytic Subunit, Chain A, domain 1"/>
    <property type="match status" value="1"/>
</dbReference>
<dbReference type="SUPFAM" id="SSF90209">
    <property type="entry name" value="Ran binding protein zinc finger-like"/>
    <property type="match status" value="1"/>
</dbReference>
<dbReference type="FunFam" id="2.30.30.380:FF:000008">
    <property type="entry name" value="nuclear protein localization protein 4 homolog"/>
    <property type="match status" value="1"/>
</dbReference>
<evidence type="ECO:0000259" key="10">
    <source>
        <dbReference type="PROSITE" id="PS50249"/>
    </source>
</evidence>
<dbReference type="InterPro" id="IPR007717">
    <property type="entry name" value="NPL4_C"/>
</dbReference>
<dbReference type="PROSITE" id="PS50199">
    <property type="entry name" value="ZF_RANBP2_2"/>
    <property type="match status" value="1"/>
</dbReference>
<dbReference type="InterPro" id="IPR024682">
    <property type="entry name" value="Npl4_Ub-like_dom"/>
</dbReference>
<dbReference type="PANTHER" id="PTHR12710:SF0">
    <property type="entry name" value="NUCLEAR PROTEIN LOCALIZATION PROTEIN 4 HOMOLOG"/>
    <property type="match status" value="1"/>
</dbReference>